<dbReference type="Proteomes" id="UP000215335">
    <property type="component" value="Unassembled WGS sequence"/>
</dbReference>
<reference evidence="1 2" key="1">
    <citation type="journal article" date="2017" name="Curr. Biol.">
        <title>The Evolution of Venom by Co-option of Single-Copy Genes.</title>
        <authorList>
            <person name="Martinson E.O."/>
            <person name="Mrinalini"/>
            <person name="Kelkar Y.D."/>
            <person name="Chang C.H."/>
            <person name="Werren J.H."/>
        </authorList>
    </citation>
    <scope>NUCLEOTIDE SEQUENCE [LARGE SCALE GENOMIC DNA]</scope>
    <source>
        <strain evidence="1 2">Alberta</strain>
        <tissue evidence="1">Whole body</tissue>
    </source>
</reference>
<comment type="caution">
    <text evidence="1">The sequence shown here is derived from an EMBL/GenBank/DDBJ whole genome shotgun (WGS) entry which is preliminary data.</text>
</comment>
<sequence>MVATAMHSTTPQELYDSPAIYHRSYDISDGLYRVVAVYSFRLVERRQGHCVLS</sequence>
<accession>A0A232FCX0</accession>
<evidence type="ECO:0000313" key="2">
    <source>
        <dbReference type="Proteomes" id="UP000215335"/>
    </source>
</evidence>
<proteinExistence type="predicted"/>
<organism evidence="1 2">
    <name type="scientific">Trichomalopsis sarcophagae</name>
    <dbReference type="NCBI Taxonomy" id="543379"/>
    <lineage>
        <taxon>Eukaryota</taxon>
        <taxon>Metazoa</taxon>
        <taxon>Ecdysozoa</taxon>
        <taxon>Arthropoda</taxon>
        <taxon>Hexapoda</taxon>
        <taxon>Insecta</taxon>
        <taxon>Pterygota</taxon>
        <taxon>Neoptera</taxon>
        <taxon>Endopterygota</taxon>
        <taxon>Hymenoptera</taxon>
        <taxon>Apocrita</taxon>
        <taxon>Proctotrupomorpha</taxon>
        <taxon>Chalcidoidea</taxon>
        <taxon>Pteromalidae</taxon>
        <taxon>Pteromalinae</taxon>
        <taxon>Trichomalopsis</taxon>
    </lineage>
</organism>
<keyword evidence="2" id="KW-1185">Reference proteome</keyword>
<gene>
    <name evidence="1" type="ORF">TSAR_016663</name>
</gene>
<dbReference type="EMBL" id="NNAY01000451">
    <property type="protein sequence ID" value="OXU28299.1"/>
    <property type="molecule type" value="Genomic_DNA"/>
</dbReference>
<evidence type="ECO:0000313" key="1">
    <source>
        <dbReference type="EMBL" id="OXU28299.1"/>
    </source>
</evidence>
<name>A0A232FCX0_9HYME</name>
<dbReference type="AlphaFoldDB" id="A0A232FCX0"/>
<protein>
    <submittedName>
        <fullName evidence="1">Uncharacterized protein</fullName>
    </submittedName>
</protein>